<dbReference type="GO" id="GO:0016705">
    <property type="term" value="F:oxidoreductase activity, acting on paired donors, with incorporation or reduction of molecular oxygen"/>
    <property type="evidence" value="ECO:0007669"/>
    <property type="project" value="InterPro"/>
</dbReference>
<dbReference type="InterPro" id="IPR050364">
    <property type="entry name" value="Cytochrome_P450_fung"/>
</dbReference>
<dbReference type="AlphaFoldDB" id="A0A2A9P549"/>
<gene>
    <name evidence="7" type="ORF">XA68_17230</name>
</gene>
<dbReference type="OrthoDB" id="1103324at2759"/>
<name>A0A2A9P549_OPHUN</name>
<keyword evidence="8" id="KW-1185">Reference proteome</keyword>
<keyword evidence="5" id="KW-0503">Monooxygenase</keyword>
<dbReference type="Gene3D" id="1.10.630.10">
    <property type="entry name" value="Cytochrome P450"/>
    <property type="match status" value="1"/>
</dbReference>
<dbReference type="SUPFAM" id="SSF48264">
    <property type="entry name" value="Cytochrome P450"/>
    <property type="match status" value="1"/>
</dbReference>
<comment type="caution">
    <text evidence="7">The sequence shown here is derived from an EMBL/GenBank/DDBJ whole genome shotgun (WGS) entry which is preliminary data.</text>
</comment>
<dbReference type="GO" id="GO:0004497">
    <property type="term" value="F:monooxygenase activity"/>
    <property type="evidence" value="ECO:0007669"/>
    <property type="project" value="UniProtKB-KW"/>
</dbReference>
<dbReference type="GO" id="GO:0020037">
    <property type="term" value="F:heme binding"/>
    <property type="evidence" value="ECO:0007669"/>
    <property type="project" value="InterPro"/>
</dbReference>
<proteinExistence type="inferred from homology"/>
<evidence type="ECO:0000256" key="3">
    <source>
        <dbReference type="ARBA" id="ARBA00023002"/>
    </source>
</evidence>
<keyword evidence="2" id="KW-0479">Metal-binding</keyword>
<sequence>MSSLRSSSFSAHVPPWLLAFLAVLGFAIWKISRIGHRPPKFPPGPPTLPVIGNLHQMPRTKMHRQYMKWADEYGYVFRVAPNKQKQWLTD</sequence>
<organism evidence="7 8">
    <name type="scientific">Ophiocordyceps unilateralis</name>
    <name type="common">Zombie-ant fungus</name>
    <name type="synonym">Torrubia unilateralis</name>
    <dbReference type="NCBI Taxonomy" id="268505"/>
    <lineage>
        <taxon>Eukaryota</taxon>
        <taxon>Fungi</taxon>
        <taxon>Dikarya</taxon>
        <taxon>Ascomycota</taxon>
        <taxon>Pezizomycotina</taxon>
        <taxon>Sordariomycetes</taxon>
        <taxon>Hypocreomycetidae</taxon>
        <taxon>Hypocreales</taxon>
        <taxon>Ophiocordycipitaceae</taxon>
        <taxon>Ophiocordyceps</taxon>
    </lineage>
</organism>
<dbReference type="PANTHER" id="PTHR46300:SF2">
    <property type="entry name" value="CYTOCHROME P450 MONOOXYGENASE ALNH-RELATED"/>
    <property type="match status" value="1"/>
</dbReference>
<dbReference type="PANTHER" id="PTHR46300">
    <property type="entry name" value="P450, PUTATIVE (EUROFUNG)-RELATED-RELATED"/>
    <property type="match status" value="1"/>
</dbReference>
<keyword evidence="6" id="KW-0472">Membrane</keyword>
<dbReference type="Proteomes" id="UP000037136">
    <property type="component" value="Unassembled WGS sequence"/>
</dbReference>
<reference evidence="7 8" key="1">
    <citation type="journal article" date="2015" name="BMC Genomics">
        <title>Gene expression during zombie ant biting behavior reflects the complexity underlying fungal parasitic behavioral manipulation.</title>
        <authorList>
            <person name="de Bekker C."/>
            <person name="Ohm R.A."/>
            <person name="Loreto R.G."/>
            <person name="Sebastian A."/>
            <person name="Albert I."/>
            <person name="Merrow M."/>
            <person name="Brachmann A."/>
            <person name="Hughes D.P."/>
        </authorList>
    </citation>
    <scope>NUCLEOTIDE SEQUENCE [LARGE SCALE GENOMIC DNA]</scope>
    <source>
        <strain evidence="7 8">SC16a</strain>
    </source>
</reference>
<comment type="similarity">
    <text evidence="1">Belongs to the cytochrome P450 family.</text>
</comment>
<dbReference type="GO" id="GO:0005506">
    <property type="term" value="F:iron ion binding"/>
    <property type="evidence" value="ECO:0007669"/>
    <property type="project" value="InterPro"/>
</dbReference>
<dbReference type="InterPro" id="IPR036396">
    <property type="entry name" value="Cyt_P450_sf"/>
</dbReference>
<keyword evidence="6" id="KW-1133">Transmembrane helix</keyword>
<keyword evidence="3" id="KW-0560">Oxidoreductase</keyword>
<evidence type="ECO:0000313" key="8">
    <source>
        <dbReference type="Proteomes" id="UP000037136"/>
    </source>
</evidence>
<evidence type="ECO:0000256" key="1">
    <source>
        <dbReference type="ARBA" id="ARBA00010617"/>
    </source>
</evidence>
<evidence type="ECO:0000256" key="2">
    <source>
        <dbReference type="ARBA" id="ARBA00022723"/>
    </source>
</evidence>
<evidence type="ECO:0008006" key="9">
    <source>
        <dbReference type="Google" id="ProtNLM"/>
    </source>
</evidence>
<keyword evidence="4" id="KW-0408">Iron</keyword>
<evidence type="ECO:0000256" key="5">
    <source>
        <dbReference type="ARBA" id="ARBA00023033"/>
    </source>
</evidence>
<evidence type="ECO:0000256" key="6">
    <source>
        <dbReference type="SAM" id="Phobius"/>
    </source>
</evidence>
<evidence type="ECO:0000313" key="7">
    <source>
        <dbReference type="EMBL" id="PFH56000.1"/>
    </source>
</evidence>
<protein>
    <recommendedName>
        <fullName evidence="9">Cytochrome P450</fullName>
    </recommendedName>
</protein>
<keyword evidence="6" id="KW-0812">Transmembrane</keyword>
<reference evidence="7 8" key="2">
    <citation type="journal article" date="2017" name="Sci. Rep.">
        <title>Ant-infecting Ophiocordyceps genomes reveal a high diversity of potential behavioral manipulation genes and a possible major role for enterotoxins.</title>
        <authorList>
            <person name="de Bekker C."/>
            <person name="Ohm R.A."/>
            <person name="Evans H.C."/>
            <person name="Brachmann A."/>
            <person name="Hughes D.P."/>
        </authorList>
    </citation>
    <scope>NUCLEOTIDE SEQUENCE [LARGE SCALE GENOMIC DNA]</scope>
    <source>
        <strain evidence="7 8">SC16a</strain>
    </source>
</reference>
<dbReference type="EMBL" id="LAZP02000693">
    <property type="protein sequence ID" value="PFH56000.1"/>
    <property type="molecule type" value="Genomic_DNA"/>
</dbReference>
<feature type="transmembrane region" description="Helical" evidence="6">
    <location>
        <begin position="12"/>
        <end position="31"/>
    </location>
</feature>
<dbReference type="STRING" id="268505.A0A2A9P549"/>
<evidence type="ECO:0000256" key="4">
    <source>
        <dbReference type="ARBA" id="ARBA00023004"/>
    </source>
</evidence>
<accession>A0A2A9P549</accession>